<keyword evidence="2" id="KW-1185">Reference proteome</keyword>
<comment type="caution">
    <text evidence="1">The sequence shown here is derived from an EMBL/GenBank/DDBJ whole genome shotgun (WGS) entry which is preliminary data.</text>
</comment>
<reference evidence="1" key="1">
    <citation type="submission" date="2022-08" db="EMBL/GenBank/DDBJ databases">
        <authorList>
            <person name="Gutierrez-Valencia J."/>
        </authorList>
    </citation>
    <scope>NUCLEOTIDE SEQUENCE</scope>
</reference>
<accession>A0AAV0QML1</accession>
<evidence type="ECO:0000313" key="1">
    <source>
        <dbReference type="EMBL" id="CAI0545604.1"/>
    </source>
</evidence>
<protein>
    <recommendedName>
        <fullName evidence="3">MULE transposase domain-containing protein</fullName>
    </recommendedName>
</protein>
<name>A0AAV0QML1_9ROSI</name>
<sequence>MSDKQKGLLNALESLVPYVEHRCCVRHLVSNLFRAQGSNKKTRDLLWTAA</sequence>
<dbReference type="AlphaFoldDB" id="A0AAV0QML1"/>
<dbReference type="EMBL" id="CAMGYJ010000009">
    <property type="protein sequence ID" value="CAI0545604.1"/>
    <property type="molecule type" value="Genomic_DNA"/>
</dbReference>
<dbReference type="Proteomes" id="UP001154282">
    <property type="component" value="Unassembled WGS sequence"/>
</dbReference>
<evidence type="ECO:0000313" key="2">
    <source>
        <dbReference type="Proteomes" id="UP001154282"/>
    </source>
</evidence>
<evidence type="ECO:0008006" key="3">
    <source>
        <dbReference type="Google" id="ProtNLM"/>
    </source>
</evidence>
<proteinExistence type="predicted"/>
<feature type="non-terminal residue" evidence="1">
    <location>
        <position position="50"/>
    </location>
</feature>
<organism evidence="1 2">
    <name type="scientific">Linum tenue</name>
    <dbReference type="NCBI Taxonomy" id="586396"/>
    <lineage>
        <taxon>Eukaryota</taxon>
        <taxon>Viridiplantae</taxon>
        <taxon>Streptophyta</taxon>
        <taxon>Embryophyta</taxon>
        <taxon>Tracheophyta</taxon>
        <taxon>Spermatophyta</taxon>
        <taxon>Magnoliopsida</taxon>
        <taxon>eudicotyledons</taxon>
        <taxon>Gunneridae</taxon>
        <taxon>Pentapetalae</taxon>
        <taxon>rosids</taxon>
        <taxon>fabids</taxon>
        <taxon>Malpighiales</taxon>
        <taxon>Linaceae</taxon>
        <taxon>Linum</taxon>
    </lineage>
</organism>
<gene>
    <name evidence="1" type="ORF">LITE_LOCUS43657</name>
</gene>